<evidence type="ECO:0000256" key="1">
    <source>
        <dbReference type="SAM" id="SignalP"/>
    </source>
</evidence>
<sequence length="247" mass="27136">MTTKKSLIFGTIISLSLISAATSNASSYNDSDSCKQSGKGYSSCTTHAGINFKNNKTKTSNNNDWSFPSNFPTNFPSNNDWSFPDFPDFPDFPNFPNDNNWPNTDDTNSNICQDIAKVDQLKDWKTTGTAKLTGPIQSSMCEGKNEFHLSGSSLQNGELIYPLTSGKQYSLDIIVHGLNNIATKLYVNACGSQSTLSVKGDGKQHKSTGRVKLNSIYANCDAIRIYTDYSENPNYTIAIDKLEVTNN</sequence>
<evidence type="ECO:0000313" key="3">
    <source>
        <dbReference type="Proteomes" id="UP000690515"/>
    </source>
</evidence>
<dbReference type="Proteomes" id="UP000690515">
    <property type="component" value="Unassembled WGS sequence"/>
</dbReference>
<evidence type="ECO:0000313" key="2">
    <source>
        <dbReference type="EMBL" id="MBU2712896.1"/>
    </source>
</evidence>
<dbReference type="EMBL" id="JAGSOY010000053">
    <property type="protein sequence ID" value="MBU2712896.1"/>
    <property type="molecule type" value="Genomic_DNA"/>
</dbReference>
<organism evidence="2 3">
    <name type="scientific">Zooshikella harenae</name>
    <dbReference type="NCBI Taxonomy" id="2827238"/>
    <lineage>
        <taxon>Bacteria</taxon>
        <taxon>Pseudomonadati</taxon>
        <taxon>Pseudomonadota</taxon>
        <taxon>Gammaproteobacteria</taxon>
        <taxon>Oceanospirillales</taxon>
        <taxon>Zooshikellaceae</taxon>
        <taxon>Zooshikella</taxon>
    </lineage>
</organism>
<keyword evidence="1" id="KW-0732">Signal</keyword>
<comment type="caution">
    <text evidence="2">The sequence shown here is derived from an EMBL/GenBank/DDBJ whole genome shotgun (WGS) entry which is preliminary data.</text>
</comment>
<dbReference type="RefSeq" id="WP_215821119.1">
    <property type="nucleotide sequence ID" value="NZ_JAGSOY010000053.1"/>
</dbReference>
<reference evidence="2 3" key="1">
    <citation type="submission" date="2021-04" db="EMBL/GenBank/DDBJ databases">
        <authorList>
            <person name="Pira H."/>
            <person name="Risdian C."/>
            <person name="Wink J."/>
        </authorList>
    </citation>
    <scope>NUCLEOTIDE SEQUENCE [LARGE SCALE GENOMIC DNA]</scope>
    <source>
        <strain evidence="2 3">WH53</strain>
    </source>
</reference>
<name>A0ABS5ZFQ4_9GAMM</name>
<keyword evidence="3" id="KW-1185">Reference proteome</keyword>
<protein>
    <submittedName>
        <fullName evidence="2">Uncharacterized protein</fullName>
    </submittedName>
</protein>
<accession>A0ABS5ZFQ4</accession>
<proteinExistence type="predicted"/>
<feature type="chain" id="PRO_5047369364" evidence="1">
    <location>
        <begin position="26"/>
        <end position="247"/>
    </location>
</feature>
<gene>
    <name evidence="2" type="ORF">KCG35_17650</name>
</gene>
<feature type="signal peptide" evidence="1">
    <location>
        <begin position="1"/>
        <end position="25"/>
    </location>
</feature>